<dbReference type="Pfam" id="PF00440">
    <property type="entry name" value="TetR_N"/>
    <property type="match status" value="1"/>
</dbReference>
<name>A0A3S0RX93_9BACI</name>
<dbReference type="InterPro" id="IPR001647">
    <property type="entry name" value="HTH_TetR"/>
</dbReference>
<dbReference type="AlphaFoldDB" id="A0A3S0RX93"/>
<dbReference type="GO" id="GO:0003677">
    <property type="term" value="F:DNA binding"/>
    <property type="evidence" value="ECO:0007669"/>
    <property type="project" value="UniProtKB-UniRule"/>
</dbReference>
<evidence type="ECO:0000313" key="6">
    <source>
        <dbReference type="Proteomes" id="UP000287910"/>
    </source>
</evidence>
<accession>A0A3S0RX93</accession>
<keyword evidence="6" id="KW-1185">Reference proteome</keyword>
<reference evidence="5 6" key="1">
    <citation type="submission" date="2018-12" db="EMBL/GenBank/DDBJ databases">
        <title>Lysinibacillus antri sp. nov., isolated from a cave soil.</title>
        <authorList>
            <person name="Narsing Rao M.P."/>
            <person name="Zhang H."/>
            <person name="Dong Z.-Y."/>
            <person name="Niu X.-K."/>
            <person name="Zhang K."/>
            <person name="Fang B.-Z."/>
            <person name="Kang Y.-Q."/>
            <person name="Xiao M."/>
            <person name="Li W.-J."/>
        </authorList>
    </citation>
    <scope>NUCLEOTIDE SEQUENCE [LARGE SCALE GENOMIC DNA]</scope>
    <source>
        <strain evidence="5 6">SYSU K30002</strain>
    </source>
</reference>
<dbReference type="Gene3D" id="1.10.357.10">
    <property type="entry name" value="Tetracycline Repressor, domain 2"/>
    <property type="match status" value="1"/>
</dbReference>
<feature type="DNA-binding region" description="H-T-H motif" evidence="3">
    <location>
        <begin position="40"/>
        <end position="59"/>
    </location>
</feature>
<evidence type="ECO:0000313" key="5">
    <source>
        <dbReference type="EMBL" id="RUL55626.1"/>
    </source>
</evidence>
<gene>
    <name evidence="5" type="ORF">EK386_04700</name>
</gene>
<protein>
    <submittedName>
        <fullName evidence="5">TetR/AcrR family transcriptional regulator</fullName>
    </submittedName>
</protein>
<feature type="domain" description="HTH tetR-type" evidence="4">
    <location>
        <begin position="17"/>
        <end position="77"/>
    </location>
</feature>
<sequence>MSRHRKKERKHPLTNINTTKDKILEVAIDLFSHKGYSGVSIREITREVGIKESSLYNHFKNKDEIITTIFELFRNEFAKTLPPTELLEDILKNSTIQQFFEKGFENFKEHIDHPKNEKLWRIIYIEHYRNSIARELFLNDIIKNTLSFLEIVFEILIMQKKIKPLRPSLLAAEYQYPMFSMLAEYNMLRFDQKDTSEIENKMKEHVEFFLDTVRVDESTQK</sequence>
<evidence type="ECO:0000256" key="1">
    <source>
        <dbReference type="ARBA" id="ARBA00022491"/>
    </source>
</evidence>
<dbReference type="PROSITE" id="PS50977">
    <property type="entry name" value="HTH_TETR_2"/>
    <property type="match status" value="1"/>
</dbReference>
<dbReference type="InterPro" id="IPR050624">
    <property type="entry name" value="HTH-type_Tx_Regulator"/>
</dbReference>
<comment type="caution">
    <text evidence="5">The sequence shown here is derived from an EMBL/GenBank/DDBJ whole genome shotgun (WGS) entry which is preliminary data.</text>
</comment>
<dbReference type="PANTHER" id="PTHR43479">
    <property type="entry name" value="ACREF/ENVCD OPERON REPRESSOR-RELATED"/>
    <property type="match status" value="1"/>
</dbReference>
<evidence type="ECO:0000259" key="4">
    <source>
        <dbReference type="PROSITE" id="PS50977"/>
    </source>
</evidence>
<dbReference type="SUPFAM" id="SSF46689">
    <property type="entry name" value="Homeodomain-like"/>
    <property type="match status" value="1"/>
</dbReference>
<keyword evidence="1" id="KW-0678">Repressor</keyword>
<dbReference type="InterPro" id="IPR009057">
    <property type="entry name" value="Homeodomain-like_sf"/>
</dbReference>
<evidence type="ECO:0000256" key="3">
    <source>
        <dbReference type="PROSITE-ProRule" id="PRU00335"/>
    </source>
</evidence>
<evidence type="ECO:0000256" key="2">
    <source>
        <dbReference type="ARBA" id="ARBA00023125"/>
    </source>
</evidence>
<proteinExistence type="predicted"/>
<dbReference type="PRINTS" id="PR00455">
    <property type="entry name" value="HTHTETR"/>
</dbReference>
<organism evidence="5 6">
    <name type="scientific">Lysinibacillus antri</name>
    <dbReference type="NCBI Taxonomy" id="2498145"/>
    <lineage>
        <taxon>Bacteria</taxon>
        <taxon>Bacillati</taxon>
        <taxon>Bacillota</taxon>
        <taxon>Bacilli</taxon>
        <taxon>Bacillales</taxon>
        <taxon>Bacillaceae</taxon>
        <taxon>Lysinibacillus</taxon>
    </lineage>
</organism>
<keyword evidence="2 3" id="KW-0238">DNA-binding</keyword>
<dbReference type="EMBL" id="RYYR01000004">
    <property type="protein sequence ID" value="RUL55626.1"/>
    <property type="molecule type" value="Genomic_DNA"/>
</dbReference>
<dbReference type="Proteomes" id="UP000287910">
    <property type="component" value="Unassembled WGS sequence"/>
</dbReference>
<dbReference type="PANTHER" id="PTHR43479:SF11">
    <property type="entry name" value="ACREF_ENVCD OPERON REPRESSOR-RELATED"/>
    <property type="match status" value="1"/>
</dbReference>